<reference evidence="1" key="2">
    <citation type="submission" date="2020-11" db="EMBL/GenBank/DDBJ databases">
        <authorList>
            <person name="McCartney M.A."/>
            <person name="Auch B."/>
            <person name="Kono T."/>
            <person name="Mallez S."/>
            <person name="Becker A."/>
            <person name="Gohl D.M."/>
            <person name="Silverstein K.A.T."/>
            <person name="Koren S."/>
            <person name="Bechman K.B."/>
            <person name="Herman A."/>
            <person name="Abrahante J.E."/>
            <person name="Garbe J."/>
        </authorList>
    </citation>
    <scope>NUCLEOTIDE SEQUENCE</scope>
    <source>
        <strain evidence="1">Duluth1</strain>
        <tissue evidence="1">Whole animal</tissue>
    </source>
</reference>
<gene>
    <name evidence="1" type="ORF">DPMN_177216</name>
</gene>
<dbReference type="AlphaFoldDB" id="A0A9D4EAU2"/>
<comment type="caution">
    <text evidence="1">The sequence shown here is derived from an EMBL/GenBank/DDBJ whole genome shotgun (WGS) entry which is preliminary data.</text>
</comment>
<proteinExistence type="predicted"/>
<reference evidence="1" key="1">
    <citation type="journal article" date="2019" name="bioRxiv">
        <title>The Genome of the Zebra Mussel, Dreissena polymorpha: A Resource for Invasive Species Research.</title>
        <authorList>
            <person name="McCartney M.A."/>
            <person name="Auch B."/>
            <person name="Kono T."/>
            <person name="Mallez S."/>
            <person name="Zhang Y."/>
            <person name="Obille A."/>
            <person name="Becker A."/>
            <person name="Abrahante J.E."/>
            <person name="Garbe J."/>
            <person name="Badalamenti J.P."/>
            <person name="Herman A."/>
            <person name="Mangelson H."/>
            <person name="Liachko I."/>
            <person name="Sullivan S."/>
            <person name="Sone E.D."/>
            <person name="Koren S."/>
            <person name="Silverstein K.A.T."/>
            <person name="Beckman K.B."/>
            <person name="Gohl D.M."/>
        </authorList>
    </citation>
    <scope>NUCLEOTIDE SEQUENCE</scope>
    <source>
        <strain evidence="1">Duluth1</strain>
        <tissue evidence="1">Whole animal</tissue>
    </source>
</reference>
<organism evidence="1 2">
    <name type="scientific">Dreissena polymorpha</name>
    <name type="common">Zebra mussel</name>
    <name type="synonym">Mytilus polymorpha</name>
    <dbReference type="NCBI Taxonomy" id="45954"/>
    <lineage>
        <taxon>Eukaryota</taxon>
        <taxon>Metazoa</taxon>
        <taxon>Spiralia</taxon>
        <taxon>Lophotrochozoa</taxon>
        <taxon>Mollusca</taxon>
        <taxon>Bivalvia</taxon>
        <taxon>Autobranchia</taxon>
        <taxon>Heteroconchia</taxon>
        <taxon>Euheterodonta</taxon>
        <taxon>Imparidentia</taxon>
        <taxon>Neoheterodontei</taxon>
        <taxon>Myida</taxon>
        <taxon>Dreissenoidea</taxon>
        <taxon>Dreissenidae</taxon>
        <taxon>Dreissena</taxon>
    </lineage>
</organism>
<evidence type="ECO:0000313" key="1">
    <source>
        <dbReference type="EMBL" id="KAH3775810.1"/>
    </source>
</evidence>
<protein>
    <submittedName>
        <fullName evidence="1">Uncharacterized protein</fullName>
    </submittedName>
</protein>
<evidence type="ECO:0000313" key="2">
    <source>
        <dbReference type="Proteomes" id="UP000828390"/>
    </source>
</evidence>
<dbReference type="EMBL" id="JAIWYP010000009">
    <property type="protein sequence ID" value="KAH3775810.1"/>
    <property type="molecule type" value="Genomic_DNA"/>
</dbReference>
<dbReference type="Proteomes" id="UP000828390">
    <property type="component" value="Unassembled WGS sequence"/>
</dbReference>
<accession>A0A9D4EAU2</accession>
<keyword evidence="2" id="KW-1185">Reference proteome</keyword>
<sequence length="157" mass="17754">MVSINIPNLFPPEQNALIHIITICEEERARSLSLSQKQIKARENCLPKKESVEPDIVLPPLFYYIKLQNYSDPCNTIKHLTISNSTTERAHGNRSSARDVKQGCSVSVLYTGHLKEPGAPLESGRPLFNSGQNIIETNVLNKFHEHWTINMVSRVFT</sequence>
<name>A0A9D4EAU2_DREPO</name>